<dbReference type="EMBL" id="LSBJ02000007">
    <property type="protein sequence ID" value="OAQ61573.1"/>
    <property type="molecule type" value="Genomic_DNA"/>
</dbReference>
<dbReference type="GeneID" id="28851932"/>
<dbReference type="OrthoDB" id="4656735at2759"/>
<dbReference type="KEGG" id="pchm:VFPPC_09396"/>
<comment type="caution">
    <text evidence="2">The sequence shown here is derived from an EMBL/GenBank/DDBJ whole genome shotgun (WGS) entry which is preliminary data.</text>
</comment>
<organism evidence="2 3">
    <name type="scientific">Pochonia chlamydosporia 170</name>
    <dbReference type="NCBI Taxonomy" id="1380566"/>
    <lineage>
        <taxon>Eukaryota</taxon>
        <taxon>Fungi</taxon>
        <taxon>Dikarya</taxon>
        <taxon>Ascomycota</taxon>
        <taxon>Pezizomycotina</taxon>
        <taxon>Sordariomycetes</taxon>
        <taxon>Hypocreomycetidae</taxon>
        <taxon>Hypocreales</taxon>
        <taxon>Clavicipitaceae</taxon>
        <taxon>Pochonia</taxon>
    </lineage>
</organism>
<proteinExistence type="predicted"/>
<feature type="region of interest" description="Disordered" evidence="1">
    <location>
        <begin position="262"/>
        <end position="284"/>
    </location>
</feature>
<sequence length="495" mass="54643">MSDSDYGKVCLNVAVDHRIRRLYNPVHINTSIPSSHVSRIKTRGATLLSTEDEIDVTAQLAGPATKGGIVVMLQQPRANHQFQKGIDAVIEGCNTLKAVDDIFSTVSCNTLDIRTNVAVLDLLPFVSDEVDIMPDDKLRDSFCASVGAICDKEPDVVVCAGRIHTKKFAPSKAEAIELECIGVGKVFGARYTPPIEARFQKPDGGPLKVPRVNASHPSHALHYNPHVSSFRQLLLLNGVEACTRVRADDWDDEEWMVDLRSRSQATSNKLSTPPSASHARHSNAKKKRYFPDYQDLYSDKLLDIQQHIVQIFLYSPLNTESPSKLYQDIMSRDLTPAGGGVSLSEHCNDASLLLREMTRLQQKDWSESRARDVELSLQDAAGDTADFVKQLRKVVKTAGASQFASIIRRFVDSIANCIAVKVRNGDVFPGIELMPGCVAFLDLATEIESLLLKLYEEMTRQNMAVADELSSHLENMTLSKEKIGPVVGVTEVTMP</sequence>
<dbReference type="AlphaFoldDB" id="A0A179F8T2"/>
<name>A0A179F8T2_METCM</name>
<feature type="compositionally biased region" description="Polar residues" evidence="1">
    <location>
        <begin position="262"/>
        <end position="275"/>
    </location>
</feature>
<keyword evidence="3" id="KW-1185">Reference proteome</keyword>
<dbReference type="RefSeq" id="XP_018139277.1">
    <property type="nucleotide sequence ID" value="XM_018287938.1"/>
</dbReference>
<reference evidence="2 3" key="1">
    <citation type="journal article" date="2016" name="PLoS Pathog.">
        <title>Biosynthesis of antibiotic leucinostatins in bio-control fungus Purpureocillium lilacinum and their inhibition on phytophthora revealed by genome mining.</title>
        <authorList>
            <person name="Wang G."/>
            <person name="Liu Z."/>
            <person name="Lin R."/>
            <person name="Li E."/>
            <person name="Mao Z."/>
            <person name="Ling J."/>
            <person name="Yang Y."/>
            <person name="Yin W.B."/>
            <person name="Xie B."/>
        </authorList>
    </citation>
    <scope>NUCLEOTIDE SEQUENCE [LARGE SCALE GENOMIC DNA]</scope>
    <source>
        <strain evidence="2">170</strain>
    </source>
</reference>
<dbReference type="Proteomes" id="UP000078397">
    <property type="component" value="Unassembled WGS sequence"/>
</dbReference>
<protein>
    <submittedName>
        <fullName evidence="2">Uncharacterized protein</fullName>
    </submittedName>
</protein>
<evidence type="ECO:0000313" key="2">
    <source>
        <dbReference type="EMBL" id="OAQ61573.1"/>
    </source>
</evidence>
<gene>
    <name evidence="2" type="ORF">VFPPC_09396</name>
</gene>
<evidence type="ECO:0000256" key="1">
    <source>
        <dbReference type="SAM" id="MobiDB-lite"/>
    </source>
</evidence>
<evidence type="ECO:0000313" key="3">
    <source>
        <dbReference type="Proteomes" id="UP000078397"/>
    </source>
</evidence>
<accession>A0A179F8T2</accession>